<dbReference type="VEuPathDB" id="FungiDB:AJ78_00456"/>
<organism evidence="5 6">
    <name type="scientific">Emergomyces pasteurianus Ep9510</name>
    <dbReference type="NCBI Taxonomy" id="1447872"/>
    <lineage>
        <taxon>Eukaryota</taxon>
        <taxon>Fungi</taxon>
        <taxon>Dikarya</taxon>
        <taxon>Ascomycota</taxon>
        <taxon>Pezizomycotina</taxon>
        <taxon>Eurotiomycetes</taxon>
        <taxon>Eurotiomycetidae</taxon>
        <taxon>Onygenales</taxon>
        <taxon>Ajellomycetaceae</taxon>
        <taxon>Emergomyces</taxon>
    </lineage>
</organism>
<feature type="region of interest" description="Disordered" evidence="4">
    <location>
        <begin position="1"/>
        <end position="158"/>
    </location>
</feature>
<proteinExistence type="inferred from homology"/>
<dbReference type="PANTHER" id="PTHR12687:SF4">
    <property type="entry name" value="NUCLEOLAR COMPLEX PROTEIN 2 HOMOLOG"/>
    <property type="match status" value="1"/>
</dbReference>
<comment type="caution">
    <text evidence="5">The sequence shown here is derived from an EMBL/GenBank/DDBJ whole genome shotgun (WGS) entry which is preliminary data.</text>
</comment>
<dbReference type="OrthoDB" id="10266662at2759"/>
<feature type="compositionally biased region" description="Basic and acidic residues" evidence="4">
    <location>
        <begin position="149"/>
        <end position="158"/>
    </location>
</feature>
<name>A0A1J9QTS4_9EURO</name>
<comment type="similarity">
    <text evidence="2">Belongs to the NOC2 family.</text>
</comment>
<feature type="region of interest" description="Disordered" evidence="4">
    <location>
        <begin position="194"/>
        <end position="222"/>
    </location>
</feature>
<keyword evidence="6" id="KW-1185">Reference proteome</keyword>
<feature type="compositionally biased region" description="Basic and acidic residues" evidence="4">
    <location>
        <begin position="10"/>
        <end position="29"/>
    </location>
</feature>
<gene>
    <name evidence="5" type="ORF">AJ78_00456</name>
</gene>
<dbReference type="Proteomes" id="UP000182235">
    <property type="component" value="Unassembled WGS sequence"/>
</dbReference>
<evidence type="ECO:0000256" key="2">
    <source>
        <dbReference type="ARBA" id="ARBA00005907"/>
    </source>
</evidence>
<evidence type="ECO:0000256" key="3">
    <source>
        <dbReference type="ARBA" id="ARBA00023242"/>
    </source>
</evidence>
<dbReference type="GO" id="GO:0005654">
    <property type="term" value="C:nucleoplasm"/>
    <property type="evidence" value="ECO:0007669"/>
    <property type="project" value="TreeGrafter"/>
</dbReference>
<feature type="compositionally biased region" description="Acidic residues" evidence="4">
    <location>
        <begin position="740"/>
        <end position="769"/>
    </location>
</feature>
<dbReference type="GO" id="GO:0042273">
    <property type="term" value="P:ribosomal large subunit biogenesis"/>
    <property type="evidence" value="ECO:0007669"/>
    <property type="project" value="TreeGrafter"/>
</dbReference>
<dbReference type="GO" id="GO:0005730">
    <property type="term" value="C:nucleolus"/>
    <property type="evidence" value="ECO:0007669"/>
    <property type="project" value="TreeGrafter"/>
</dbReference>
<dbReference type="AlphaFoldDB" id="A0A1J9QTS4"/>
<evidence type="ECO:0000313" key="5">
    <source>
        <dbReference type="EMBL" id="OJD19599.1"/>
    </source>
</evidence>
<feature type="compositionally biased region" description="Basic and acidic residues" evidence="4">
    <location>
        <begin position="44"/>
        <end position="54"/>
    </location>
</feature>
<dbReference type="Pfam" id="PF03715">
    <property type="entry name" value="Noc2"/>
    <property type="match status" value="1"/>
</dbReference>
<dbReference type="InterPro" id="IPR005343">
    <property type="entry name" value="Noc2"/>
</dbReference>
<keyword evidence="3" id="KW-0539">Nucleus</keyword>
<evidence type="ECO:0000256" key="1">
    <source>
        <dbReference type="ARBA" id="ARBA00004123"/>
    </source>
</evidence>
<dbReference type="EMBL" id="LGRN01000007">
    <property type="protein sequence ID" value="OJD19599.1"/>
    <property type="molecule type" value="Genomic_DNA"/>
</dbReference>
<dbReference type="STRING" id="1447872.A0A1J9QTS4"/>
<protein>
    <recommendedName>
        <fullName evidence="7">Nucleolar complex protein 2</fullName>
    </recommendedName>
</protein>
<accession>A0A1J9QTS4</accession>
<dbReference type="GO" id="GO:0030690">
    <property type="term" value="C:Noc1p-Noc2p complex"/>
    <property type="evidence" value="ECO:0007669"/>
    <property type="project" value="TreeGrafter"/>
</dbReference>
<dbReference type="GO" id="GO:0030691">
    <property type="term" value="C:Noc2p-Noc3p complex"/>
    <property type="evidence" value="ECO:0007669"/>
    <property type="project" value="TreeGrafter"/>
</dbReference>
<sequence>MAGSAKKATKKFEKNHLKDTIERRKEFAKVKQRHRLKEKKRQNKQGDGEVEDGKVQQNGGGRKPAPDGEKNSFADMNVDDFFAGGFELPDAAPGKSKQKSSKNKDVSPKIGKRKRAAETEEQDVDQESPAQSDNEEDSGASEGSDIGDTDAHMKQLEALKDKDPEFYKYLKEHDAELLDFGDHGDLAEVDALSDVEEQEEEARPKKKKGKVSGDTQDDDKSNTISLPVVKQWQKSMIEQHSMRATRQAVLAFRSAAYMNEEDSKDRKYTISDADVYHQILLTALEYVPKVLNHHLPTKESASGKIRVPLDSKKFKTLTPLIKSHASSVHQLLTNLSDAAALKLTLASVEPMLPYLLPFRKLLKIVLKTVVGIWSDSASTEATRITAFLIVRRLMVIGDAGIRSAVLKATYEGVVKGSRNTTAHTLSGVNLIKNSAAEIWGIDQNVSYTTGFTFIRQLAMHLRSSITHPSKDSYKTVYNWQYIHSLDFWSRVLSAHCDAVAEATAGKVSPLRPLIYPVVQITLGAMRLIPTAQYFPLRFQLTRSLLRISLTTGTYIPLASSLLEVLNSAEMRKPPKSSTLRPLDFATSIRAPKSYLRTRIYQDGVGAEVAELLSEFFILWAKNIAFPELSLPVIVMLKRWLKEVSSRSSGNKNTKINQMIVLVVQKLEANSRWIEERRAKVTFAPRDRAEVERFLKDVEWETTPLGAFVKTQRKQKDERVKLLEQSQRDERKRRGTKGDVEMGDGDGGDSEEDEDEDVDVDMDGSSGDEE</sequence>
<evidence type="ECO:0000313" key="6">
    <source>
        <dbReference type="Proteomes" id="UP000182235"/>
    </source>
</evidence>
<feature type="compositionally biased region" description="Basic and acidic residues" evidence="4">
    <location>
        <begin position="717"/>
        <end position="739"/>
    </location>
</feature>
<comment type="subcellular location">
    <subcellularLocation>
        <location evidence="1">Nucleus</location>
    </subcellularLocation>
</comment>
<evidence type="ECO:0008006" key="7">
    <source>
        <dbReference type="Google" id="ProtNLM"/>
    </source>
</evidence>
<feature type="region of interest" description="Disordered" evidence="4">
    <location>
        <begin position="717"/>
        <end position="769"/>
    </location>
</feature>
<evidence type="ECO:0000256" key="4">
    <source>
        <dbReference type="SAM" id="MobiDB-lite"/>
    </source>
</evidence>
<feature type="compositionally biased region" description="Basic residues" evidence="4">
    <location>
        <begin position="30"/>
        <end position="43"/>
    </location>
</feature>
<reference evidence="5 6" key="1">
    <citation type="submission" date="2015-07" db="EMBL/GenBank/DDBJ databases">
        <title>Emmonsia species relationships and genome sequence.</title>
        <authorList>
            <consortium name="The Broad Institute Genomics Platform"/>
            <person name="Cuomo C.A."/>
            <person name="Munoz J.F."/>
            <person name="Imamovic A."/>
            <person name="Priest M.E."/>
            <person name="Young S."/>
            <person name="Clay O.K."/>
            <person name="McEwen J.G."/>
        </authorList>
    </citation>
    <scope>NUCLEOTIDE SEQUENCE [LARGE SCALE GENOMIC DNA]</scope>
    <source>
        <strain evidence="5 6">UAMH 9510</strain>
    </source>
</reference>
<dbReference type="PANTHER" id="PTHR12687">
    <property type="entry name" value="NUCLEOLAR COMPLEX 2 AND RAD4-RELATED"/>
    <property type="match status" value="1"/>
</dbReference>